<evidence type="ECO:0000256" key="3">
    <source>
        <dbReference type="ARBA" id="ARBA00022829"/>
    </source>
</evidence>
<dbReference type="AlphaFoldDB" id="A0A7K3WEI9"/>
<dbReference type="PANTHER" id="PTHR34298">
    <property type="entry name" value="SEGREGATION AND CONDENSATION PROTEIN B"/>
    <property type="match status" value="1"/>
</dbReference>
<dbReference type="SUPFAM" id="SSF46785">
    <property type="entry name" value="Winged helix' DNA-binding domain"/>
    <property type="match status" value="2"/>
</dbReference>
<dbReference type="Gene3D" id="1.10.10.10">
    <property type="entry name" value="Winged helix-like DNA-binding domain superfamily/Winged helix DNA-binding domain"/>
    <property type="match status" value="2"/>
</dbReference>
<feature type="compositionally biased region" description="Low complexity" evidence="5">
    <location>
        <begin position="64"/>
        <end position="80"/>
    </location>
</feature>
<dbReference type="InterPro" id="IPR036388">
    <property type="entry name" value="WH-like_DNA-bd_sf"/>
</dbReference>
<gene>
    <name evidence="6" type="primary">scpB</name>
    <name evidence="6" type="ORF">G1H19_12475</name>
</gene>
<evidence type="ECO:0000256" key="1">
    <source>
        <dbReference type="ARBA" id="ARBA00022490"/>
    </source>
</evidence>
<keyword evidence="1" id="KW-0963">Cytoplasm</keyword>
<dbReference type="EMBL" id="JAAGWK010000016">
    <property type="protein sequence ID" value="NEL54817.1"/>
    <property type="molecule type" value="Genomic_DNA"/>
</dbReference>
<dbReference type="GO" id="GO:0051301">
    <property type="term" value="P:cell division"/>
    <property type="evidence" value="ECO:0007669"/>
    <property type="project" value="UniProtKB-KW"/>
</dbReference>
<dbReference type="InterPro" id="IPR005234">
    <property type="entry name" value="ScpB_csome_segregation"/>
</dbReference>
<comment type="caution">
    <text evidence="6">The sequence shown here is derived from an EMBL/GenBank/DDBJ whole genome shotgun (WGS) entry which is preliminary data.</text>
</comment>
<dbReference type="Proteomes" id="UP000470470">
    <property type="component" value="Unassembled WGS sequence"/>
</dbReference>
<dbReference type="Pfam" id="PF04079">
    <property type="entry name" value="SMC_ScpB"/>
    <property type="match status" value="1"/>
</dbReference>
<feature type="compositionally biased region" description="Low complexity" evidence="5">
    <location>
        <begin position="24"/>
        <end position="42"/>
    </location>
</feature>
<protein>
    <submittedName>
        <fullName evidence="6">SMC-Scp complex subunit ScpB</fullName>
    </submittedName>
</protein>
<keyword evidence="2" id="KW-0132">Cell division</keyword>
<evidence type="ECO:0000256" key="2">
    <source>
        <dbReference type="ARBA" id="ARBA00022618"/>
    </source>
</evidence>
<feature type="compositionally biased region" description="Pro residues" evidence="5">
    <location>
        <begin position="1"/>
        <end position="11"/>
    </location>
</feature>
<keyword evidence="3" id="KW-0159">Chromosome partition</keyword>
<dbReference type="PANTHER" id="PTHR34298:SF2">
    <property type="entry name" value="SEGREGATION AND CONDENSATION PROTEIN B"/>
    <property type="match status" value="1"/>
</dbReference>
<dbReference type="InterPro" id="IPR036390">
    <property type="entry name" value="WH_DNA-bd_sf"/>
</dbReference>
<evidence type="ECO:0000256" key="4">
    <source>
        <dbReference type="ARBA" id="ARBA00023306"/>
    </source>
</evidence>
<keyword evidence="7" id="KW-1185">Reference proteome</keyword>
<feature type="compositionally biased region" description="Acidic residues" evidence="5">
    <location>
        <begin position="51"/>
        <end position="63"/>
    </location>
</feature>
<organism evidence="6 7">
    <name type="scientific">Goekera deserti</name>
    <dbReference type="NCBI Taxonomy" id="2497753"/>
    <lineage>
        <taxon>Bacteria</taxon>
        <taxon>Bacillati</taxon>
        <taxon>Actinomycetota</taxon>
        <taxon>Actinomycetes</taxon>
        <taxon>Geodermatophilales</taxon>
        <taxon>Geodermatophilaceae</taxon>
        <taxon>Goekera</taxon>
    </lineage>
</organism>
<feature type="region of interest" description="Disordered" evidence="5">
    <location>
        <begin position="1"/>
        <end position="80"/>
    </location>
</feature>
<evidence type="ECO:0000313" key="6">
    <source>
        <dbReference type="EMBL" id="NEL54817.1"/>
    </source>
</evidence>
<evidence type="ECO:0000313" key="7">
    <source>
        <dbReference type="Proteomes" id="UP000470470"/>
    </source>
</evidence>
<evidence type="ECO:0000256" key="5">
    <source>
        <dbReference type="SAM" id="MobiDB-lite"/>
    </source>
</evidence>
<sequence length="271" mass="28257">MSGPEPRPGPETAPGRGPEQGSGAASAPRPLDAAAGGPAAPGRGLGVDLALFDDTDDDADAEETPAGQARAPQPAAGVPGGQPLDTGLLRGRLEAVLFVVDQPVDEETLAAAVESTVADVRDALVELAAEHERRRGGVTLRRVGEGWRLYTRDEHAPVVERYLLGGQRNRLTQAALETLAVIAYQQPVTRARVSAVRGVGVDGVMRSLVSRGLVREVGTDPDTGGHLYGTTALFLERLGLRSLEELPALAPLLPDTASVLEERPRARSAGG</sequence>
<reference evidence="6 7" key="1">
    <citation type="submission" date="2020-02" db="EMBL/GenBank/DDBJ databases">
        <title>The whole genome sequence of CPCC 205119.</title>
        <authorList>
            <person name="Jiang Z."/>
        </authorList>
    </citation>
    <scope>NUCLEOTIDE SEQUENCE [LARGE SCALE GENOMIC DNA]</scope>
    <source>
        <strain evidence="6 7">CPCC 205119</strain>
    </source>
</reference>
<name>A0A7K3WEI9_9ACTN</name>
<dbReference type="GO" id="GO:0051304">
    <property type="term" value="P:chromosome separation"/>
    <property type="evidence" value="ECO:0007669"/>
    <property type="project" value="InterPro"/>
</dbReference>
<dbReference type="NCBIfam" id="TIGR00281">
    <property type="entry name" value="SMC-Scp complex subunit ScpB"/>
    <property type="match status" value="1"/>
</dbReference>
<accession>A0A7K3WEI9</accession>
<keyword evidence="4" id="KW-0131">Cell cycle</keyword>
<proteinExistence type="predicted"/>